<proteinExistence type="predicted"/>
<gene>
    <name evidence="2" type="ORF">GCM10019016_056430</name>
</gene>
<sequence length="108" mass="11998">MVSRREGMGWITASHSHEPQGHEPGHRVDGQQLTRVEYESLRSAGQLEEVAHPAMLASDLNDVAALHARRGDLDRGKHRATECRYLHRAASVCTGHLATVWHEQSQAS</sequence>
<organism evidence="2 3">
    <name type="scientific">Streptomyces prasinosporus</name>
    <dbReference type="NCBI Taxonomy" id="68256"/>
    <lineage>
        <taxon>Bacteria</taxon>
        <taxon>Bacillati</taxon>
        <taxon>Actinomycetota</taxon>
        <taxon>Actinomycetes</taxon>
        <taxon>Kitasatosporales</taxon>
        <taxon>Streptomycetaceae</taxon>
        <taxon>Streptomyces</taxon>
        <taxon>Streptomyces albogriseolus group</taxon>
    </lineage>
</organism>
<dbReference type="Proteomes" id="UP001501455">
    <property type="component" value="Unassembled WGS sequence"/>
</dbReference>
<evidence type="ECO:0000313" key="3">
    <source>
        <dbReference type="Proteomes" id="UP001501455"/>
    </source>
</evidence>
<protein>
    <submittedName>
        <fullName evidence="2">Uncharacterized protein</fullName>
    </submittedName>
</protein>
<dbReference type="EMBL" id="BAAAXF010000037">
    <property type="protein sequence ID" value="GAA3498540.1"/>
    <property type="molecule type" value="Genomic_DNA"/>
</dbReference>
<comment type="caution">
    <text evidence="2">The sequence shown here is derived from an EMBL/GenBank/DDBJ whole genome shotgun (WGS) entry which is preliminary data.</text>
</comment>
<feature type="region of interest" description="Disordered" evidence="1">
    <location>
        <begin position="1"/>
        <end position="29"/>
    </location>
</feature>
<evidence type="ECO:0000313" key="2">
    <source>
        <dbReference type="EMBL" id="GAA3498540.1"/>
    </source>
</evidence>
<feature type="compositionally biased region" description="Basic and acidic residues" evidence="1">
    <location>
        <begin position="15"/>
        <end position="29"/>
    </location>
</feature>
<reference evidence="3" key="1">
    <citation type="journal article" date="2019" name="Int. J. Syst. Evol. Microbiol.">
        <title>The Global Catalogue of Microorganisms (GCM) 10K type strain sequencing project: providing services to taxonomists for standard genome sequencing and annotation.</title>
        <authorList>
            <consortium name="The Broad Institute Genomics Platform"/>
            <consortium name="The Broad Institute Genome Sequencing Center for Infectious Disease"/>
            <person name="Wu L."/>
            <person name="Ma J."/>
        </authorList>
    </citation>
    <scope>NUCLEOTIDE SEQUENCE [LARGE SCALE GENOMIC DNA]</scope>
    <source>
        <strain evidence="3">JCM 4816</strain>
    </source>
</reference>
<name>A0ABP6TUN0_9ACTN</name>
<keyword evidence="3" id="KW-1185">Reference proteome</keyword>
<accession>A0ABP6TUN0</accession>
<evidence type="ECO:0000256" key="1">
    <source>
        <dbReference type="SAM" id="MobiDB-lite"/>
    </source>
</evidence>